<feature type="transmembrane region" description="Helical" evidence="1">
    <location>
        <begin position="124"/>
        <end position="149"/>
    </location>
</feature>
<feature type="transmembrane region" description="Helical" evidence="1">
    <location>
        <begin position="56"/>
        <end position="74"/>
    </location>
</feature>
<name>A0A073IT08_9BACT</name>
<proteinExistence type="predicted"/>
<feature type="transmembrane region" description="Helical" evidence="1">
    <location>
        <begin position="194"/>
        <end position="215"/>
    </location>
</feature>
<feature type="transmembrane region" description="Helical" evidence="1">
    <location>
        <begin position="267"/>
        <end position="285"/>
    </location>
</feature>
<keyword evidence="1" id="KW-1133">Transmembrane helix</keyword>
<comment type="caution">
    <text evidence="2">The sequence shown here is derived from an EMBL/GenBank/DDBJ whole genome shotgun (WGS) entry which is preliminary data.</text>
</comment>
<evidence type="ECO:0000313" key="2">
    <source>
        <dbReference type="EMBL" id="KEJ93473.1"/>
    </source>
</evidence>
<dbReference type="AlphaFoldDB" id="A0A073IT08"/>
<reference evidence="2 3" key="1">
    <citation type="submission" date="2014-04" db="EMBL/GenBank/DDBJ databases">
        <title>Draft Genome Sequence of Synergistes jonesii.</title>
        <authorList>
            <person name="Coil D.A."/>
            <person name="Eisen J.A."/>
            <person name="Holland-Moritz H.E."/>
        </authorList>
    </citation>
    <scope>NUCLEOTIDE SEQUENCE [LARGE SCALE GENOMIC DNA]</scope>
    <source>
        <strain evidence="2 3">78-1</strain>
    </source>
</reference>
<organism evidence="2 3">
    <name type="scientific">Synergistes jonesii</name>
    <dbReference type="NCBI Taxonomy" id="2754"/>
    <lineage>
        <taxon>Bacteria</taxon>
        <taxon>Thermotogati</taxon>
        <taxon>Synergistota</taxon>
        <taxon>Synergistia</taxon>
        <taxon>Synergistales</taxon>
        <taxon>Synergistaceae</taxon>
        <taxon>Synergistes</taxon>
    </lineage>
</organism>
<gene>
    <name evidence="2" type="ORF">EH55_01480</name>
</gene>
<dbReference type="EMBL" id="JMKI01000002">
    <property type="protein sequence ID" value="KEJ93473.1"/>
    <property type="molecule type" value="Genomic_DNA"/>
</dbReference>
<dbReference type="Proteomes" id="UP000027665">
    <property type="component" value="Unassembled WGS sequence"/>
</dbReference>
<keyword evidence="3" id="KW-1185">Reference proteome</keyword>
<feature type="transmembrane region" description="Helical" evidence="1">
    <location>
        <begin position="6"/>
        <end position="28"/>
    </location>
</feature>
<evidence type="ECO:0000256" key="1">
    <source>
        <dbReference type="SAM" id="Phobius"/>
    </source>
</evidence>
<accession>A0A073IT08</accession>
<feature type="transmembrane region" description="Helical" evidence="1">
    <location>
        <begin position="169"/>
        <end position="187"/>
    </location>
</feature>
<keyword evidence="1" id="KW-0472">Membrane</keyword>
<feature type="transmembrane region" description="Helical" evidence="1">
    <location>
        <begin position="221"/>
        <end position="243"/>
    </location>
</feature>
<protein>
    <submittedName>
        <fullName evidence="2">Uncharacterized protein</fullName>
    </submittedName>
</protein>
<feature type="transmembrane region" description="Helical" evidence="1">
    <location>
        <begin position="86"/>
        <end position="103"/>
    </location>
</feature>
<evidence type="ECO:0000313" key="3">
    <source>
        <dbReference type="Proteomes" id="UP000027665"/>
    </source>
</evidence>
<keyword evidence="1" id="KW-0812">Transmembrane</keyword>
<sequence length="289" mass="30899">MYRTFIFIASAIALAYITISLSFLFALFEEKFFKAENAGYGASSGVASALVPRARFLSLFSAIFFCAAFYFIPMGSLPAFAPFRRGMFFFFALVFLAVILSRLDCLAAGENILISLLCDRGVKFFAALAASLSLFLLFASLCGLPGALLSFETYASPLLFESADACGKAGFVLLAFSLIVLAPNGAAKRAGFAGVGATLEALLYPATIAALFFPLNVGLSLGLSALPMFGADFLFFWLKVFIIKEGVMPSARRVAAAADGLLRRLPVSFKFLIFCCGALLFALGLEGLF</sequence>